<comment type="subunit">
    <text evidence="11">Homohexamer.</text>
</comment>
<dbReference type="EMBL" id="AWVI01000078">
    <property type="protein sequence ID" value="ERK42806.1"/>
    <property type="molecule type" value="Genomic_DNA"/>
</dbReference>
<feature type="binding site" evidence="11">
    <location>
        <position position="65"/>
    </location>
    <ligand>
        <name>ATP</name>
        <dbReference type="ChEBI" id="CHEBI:30616"/>
    </ligand>
</feature>
<dbReference type="PANTHER" id="PTHR42833">
    <property type="entry name" value="URIDYLATE KINASE"/>
    <property type="match status" value="1"/>
</dbReference>
<gene>
    <name evidence="11" type="primary">pyrH</name>
    <name evidence="13" type="ORF">HMPREF0367_01576</name>
</gene>
<evidence type="ECO:0000256" key="2">
    <source>
        <dbReference type="ARBA" id="ARBA00004791"/>
    </source>
</evidence>
<evidence type="ECO:0000313" key="14">
    <source>
        <dbReference type="Proteomes" id="UP000016658"/>
    </source>
</evidence>
<comment type="caution">
    <text evidence="11">Lacks conserved residue(s) required for the propagation of feature annotation.</text>
</comment>
<comment type="similarity">
    <text evidence="3 11">Belongs to the UMP kinase family.</text>
</comment>
<evidence type="ECO:0000256" key="9">
    <source>
        <dbReference type="ARBA" id="ARBA00022975"/>
    </source>
</evidence>
<evidence type="ECO:0000256" key="8">
    <source>
        <dbReference type="ARBA" id="ARBA00022840"/>
    </source>
</evidence>
<comment type="pathway">
    <text evidence="2 11">Pyrimidine metabolism; CTP biosynthesis via de novo pathway; UDP from UMP (UMPK route): step 1/1.</text>
</comment>
<organism evidence="13 14">
    <name type="scientific">Faecalitalea cylindroides ATCC 27803</name>
    <dbReference type="NCBI Taxonomy" id="649755"/>
    <lineage>
        <taxon>Bacteria</taxon>
        <taxon>Bacillati</taxon>
        <taxon>Bacillota</taxon>
        <taxon>Erysipelotrichia</taxon>
        <taxon>Erysipelotrichales</taxon>
        <taxon>Erysipelotrichaceae</taxon>
        <taxon>Faecalitalea</taxon>
    </lineage>
</organism>
<dbReference type="GO" id="GO:0005524">
    <property type="term" value="F:ATP binding"/>
    <property type="evidence" value="ECO:0007669"/>
    <property type="project" value="UniProtKB-KW"/>
</dbReference>
<name>U2PF84_9FIRM</name>
<dbReference type="CDD" id="cd04254">
    <property type="entry name" value="AAK_UMPK-PyrH-Ec"/>
    <property type="match status" value="1"/>
</dbReference>
<feature type="binding site" evidence="11">
    <location>
        <position position="69"/>
    </location>
    <ligand>
        <name>ATP</name>
        <dbReference type="ChEBI" id="CHEBI:30616"/>
    </ligand>
</feature>
<dbReference type="InterPro" id="IPR036393">
    <property type="entry name" value="AceGlu_kinase-like_sf"/>
</dbReference>
<sequence>MYNLNDEIFKGVQNNMYKRVLLKLSGEALSGNGQPFDPEVLKSLAAELKDVHELGVDLAIVVGGGNFIRGKMMAEMGMNRAQADYMGMLGTVINALAVQNALEQAGVPTRVQTAVEMQKVAEPFILRRAIRHLEKGRIVIFGAGTGSPYFSTDTTAALRASEIDADVILMAKNGVDGVYDSDPKKNPEAKKFNSLHYMDVLNKGLQVMDSTAISMCMDNDIDLVVFNMNEKGNILKAVKQEVTGTLISK</sequence>
<dbReference type="UniPathway" id="UPA00159">
    <property type="reaction ID" value="UER00275"/>
</dbReference>
<comment type="caution">
    <text evidence="13">The sequence shown here is derived from an EMBL/GenBank/DDBJ whole genome shotgun (WGS) entry which is preliminary data.</text>
</comment>
<comment type="catalytic activity">
    <reaction evidence="10 11">
        <text>UMP + ATP = UDP + ADP</text>
        <dbReference type="Rhea" id="RHEA:24400"/>
        <dbReference type="ChEBI" id="CHEBI:30616"/>
        <dbReference type="ChEBI" id="CHEBI:57865"/>
        <dbReference type="ChEBI" id="CHEBI:58223"/>
        <dbReference type="ChEBI" id="CHEBI:456216"/>
        <dbReference type="EC" id="2.7.4.22"/>
    </reaction>
</comment>
<dbReference type="Proteomes" id="UP000016658">
    <property type="component" value="Unassembled WGS sequence"/>
</dbReference>
<feature type="domain" description="Aspartate/glutamate/uridylate kinase" evidence="12">
    <location>
        <begin position="18"/>
        <end position="227"/>
    </location>
</feature>
<dbReference type="GO" id="GO:0005737">
    <property type="term" value="C:cytoplasm"/>
    <property type="evidence" value="ECO:0007669"/>
    <property type="project" value="UniProtKB-SubCell"/>
</dbReference>
<dbReference type="FunFam" id="3.40.1160.10:FF:000001">
    <property type="entry name" value="Uridylate kinase"/>
    <property type="match status" value="1"/>
</dbReference>
<keyword evidence="9 11" id="KW-0665">Pyrimidine biosynthesis</keyword>
<dbReference type="SUPFAM" id="SSF53633">
    <property type="entry name" value="Carbamate kinase-like"/>
    <property type="match status" value="1"/>
</dbReference>
<dbReference type="PIRSF" id="PIRSF005650">
    <property type="entry name" value="Uridylate_kin"/>
    <property type="match status" value="1"/>
</dbReference>
<dbReference type="PATRIC" id="fig|649755.3.peg.1458"/>
<evidence type="ECO:0000259" key="12">
    <source>
        <dbReference type="Pfam" id="PF00696"/>
    </source>
</evidence>
<evidence type="ECO:0000256" key="7">
    <source>
        <dbReference type="ARBA" id="ARBA00022777"/>
    </source>
</evidence>
<keyword evidence="5 11" id="KW-0808">Transferase</keyword>
<dbReference type="InterPro" id="IPR015963">
    <property type="entry name" value="Uridylate_kinase_bac"/>
</dbReference>
<dbReference type="GO" id="GO:0033862">
    <property type="term" value="F:UMP kinase activity"/>
    <property type="evidence" value="ECO:0007669"/>
    <property type="project" value="UniProtKB-EC"/>
</dbReference>
<comment type="activity regulation">
    <text evidence="11">Inhibited by UTP.</text>
</comment>
<keyword evidence="6 11" id="KW-0547">Nucleotide-binding</keyword>
<reference evidence="13 14" key="1">
    <citation type="submission" date="2013-06" db="EMBL/GenBank/DDBJ databases">
        <authorList>
            <person name="Weinstock G."/>
            <person name="Sodergren E."/>
            <person name="Lobos E.A."/>
            <person name="Fulton L."/>
            <person name="Fulton R."/>
            <person name="Courtney L."/>
            <person name="Fronick C."/>
            <person name="O'Laughlin M."/>
            <person name="Godfrey J."/>
            <person name="Wilson R.M."/>
            <person name="Miner T."/>
            <person name="Farmer C."/>
            <person name="Delehaunty K."/>
            <person name="Cordes M."/>
            <person name="Minx P."/>
            <person name="Tomlinson C."/>
            <person name="Chen J."/>
            <person name="Wollam A."/>
            <person name="Pepin K.H."/>
            <person name="Bhonagiri V."/>
            <person name="Zhang X."/>
            <person name="Warren W."/>
            <person name="Mitreva M."/>
            <person name="Mardis E.R."/>
            <person name="Wilson R.K."/>
        </authorList>
    </citation>
    <scope>NUCLEOTIDE SEQUENCE [LARGE SCALE GENOMIC DNA]</scope>
    <source>
        <strain evidence="13 14">ATCC 27803</strain>
    </source>
</reference>
<comment type="subcellular location">
    <subcellularLocation>
        <location evidence="1 11">Cytoplasm</location>
    </subcellularLocation>
</comment>
<dbReference type="HOGENOM" id="CLU_033861_0_0_9"/>
<feature type="binding site" evidence="11">
    <location>
        <begin position="145"/>
        <end position="152"/>
    </location>
    <ligand>
        <name>UMP</name>
        <dbReference type="ChEBI" id="CHEBI:57865"/>
    </ligand>
</feature>
<dbReference type="InterPro" id="IPR001048">
    <property type="entry name" value="Asp/Glu/Uridylate_kinase"/>
</dbReference>
<dbReference type="GO" id="GO:0044210">
    <property type="term" value="P:'de novo' CTP biosynthetic process"/>
    <property type="evidence" value="ECO:0007669"/>
    <property type="project" value="UniProtKB-UniRule"/>
</dbReference>
<dbReference type="HAMAP" id="MF_01220_B">
    <property type="entry name" value="PyrH_B"/>
    <property type="match status" value="1"/>
</dbReference>
<evidence type="ECO:0000256" key="5">
    <source>
        <dbReference type="ARBA" id="ARBA00022679"/>
    </source>
</evidence>
<evidence type="ECO:0000256" key="11">
    <source>
        <dbReference type="HAMAP-Rule" id="MF_01220"/>
    </source>
</evidence>
<feature type="binding site" evidence="11">
    <location>
        <position position="179"/>
    </location>
    <ligand>
        <name>ATP</name>
        <dbReference type="ChEBI" id="CHEBI:30616"/>
    </ligand>
</feature>
<accession>U2PF84</accession>
<dbReference type="EC" id="2.7.4.22" evidence="11"/>
<evidence type="ECO:0000256" key="10">
    <source>
        <dbReference type="ARBA" id="ARBA00047767"/>
    </source>
</evidence>
<dbReference type="Gene3D" id="3.40.1160.10">
    <property type="entry name" value="Acetylglutamate kinase-like"/>
    <property type="match status" value="1"/>
</dbReference>
<dbReference type="InterPro" id="IPR011817">
    <property type="entry name" value="Uridylate_kinase"/>
</dbReference>
<feature type="binding site" evidence="11">
    <location>
        <position position="84"/>
    </location>
    <ligand>
        <name>UMP</name>
        <dbReference type="ChEBI" id="CHEBI:57865"/>
    </ligand>
</feature>
<protein>
    <recommendedName>
        <fullName evidence="11">Uridylate kinase</fullName>
        <shortName evidence="11">UK</shortName>
        <ecNumber evidence="11">2.7.4.22</ecNumber>
    </recommendedName>
    <alternativeName>
        <fullName evidence="11">Uridine monophosphate kinase</fullName>
        <shortName evidence="11">UMP kinase</shortName>
        <shortName evidence="11">UMPK</shortName>
    </alternativeName>
</protein>
<keyword evidence="8 11" id="KW-0067">ATP-binding</keyword>
<proteinExistence type="inferred from homology"/>
<feature type="binding site" evidence="11">
    <location>
        <position position="173"/>
    </location>
    <ligand>
        <name>ATP</name>
        <dbReference type="ChEBI" id="CHEBI:30616"/>
    </ligand>
</feature>
<evidence type="ECO:0000256" key="6">
    <source>
        <dbReference type="ARBA" id="ARBA00022741"/>
    </source>
</evidence>
<feature type="binding site" evidence="11">
    <location>
        <position position="64"/>
    </location>
    <ligand>
        <name>UMP</name>
        <dbReference type="ChEBI" id="CHEBI:57865"/>
    </ligand>
</feature>
<evidence type="ECO:0000256" key="1">
    <source>
        <dbReference type="ARBA" id="ARBA00004496"/>
    </source>
</evidence>
<dbReference type="AlphaFoldDB" id="U2PF84"/>
<comment type="function">
    <text evidence="11">Catalyzes the reversible phosphorylation of UMP to UDP.</text>
</comment>
<evidence type="ECO:0000313" key="13">
    <source>
        <dbReference type="EMBL" id="ERK42806.1"/>
    </source>
</evidence>
<dbReference type="Pfam" id="PF00696">
    <property type="entry name" value="AA_kinase"/>
    <property type="match status" value="1"/>
</dbReference>
<feature type="binding site" evidence="11">
    <location>
        <begin position="23"/>
        <end position="26"/>
    </location>
    <ligand>
        <name>ATP</name>
        <dbReference type="ChEBI" id="CHEBI:30616"/>
    </ligand>
</feature>
<dbReference type="PANTHER" id="PTHR42833:SF4">
    <property type="entry name" value="URIDYLATE KINASE PUMPKIN, CHLOROPLASTIC"/>
    <property type="match status" value="1"/>
</dbReference>
<keyword evidence="7 11" id="KW-0418">Kinase</keyword>
<feature type="binding site" evidence="11">
    <location>
        <position position="182"/>
    </location>
    <ligand>
        <name>ATP</name>
        <dbReference type="ChEBI" id="CHEBI:30616"/>
    </ligand>
</feature>
<dbReference type="GO" id="GO:0006225">
    <property type="term" value="P:UDP biosynthetic process"/>
    <property type="evidence" value="ECO:0007669"/>
    <property type="project" value="TreeGrafter"/>
</dbReference>
<evidence type="ECO:0000256" key="3">
    <source>
        <dbReference type="ARBA" id="ARBA00007614"/>
    </source>
</evidence>
<dbReference type="NCBIfam" id="TIGR02075">
    <property type="entry name" value="pyrH_bact"/>
    <property type="match status" value="1"/>
</dbReference>
<evidence type="ECO:0000256" key="4">
    <source>
        <dbReference type="ARBA" id="ARBA00022490"/>
    </source>
</evidence>
<keyword evidence="4 11" id="KW-0963">Cytoplasm</keyword>